<sequence length="149" mass="16294">MTDHITKILVDDYGGLRNRYSEALQFSPSDCRAMEWVMLTQELLESDKFISDPVLRDWYFCDYSDHKSSLNLKSPPDAQFCTRSFGVPSFGIQPFGIVVAIAIAAAIITAAATTTAAATITTTTALIIKHGNNKFHAVYTKPTGLAIAT</sequence>
<keyword evidence="1" id="KW-1133">Transmembrane helix</keyword>
<gene>
    <name evidence="2" type="ORF">C1645_813051</name>
</gene>
<evidence type="ECO:0000313" key="2">
    <source>
        <dbReference type="EMBL" id="RIA98192.1"/>
    </source>
</evidence>
<dbReference type="Proteomes" id="UP000265703">
    <property type="component" value="Unassembled WGS sequence"/>
</dbReference>
<evidence type="ECO:0000256" key="1">
    <source>
        <dbReference type="SAM" id="Phobius"/>
    </source>
</evidence>
<accession>A0A397TJR7</accession>
<protein>
    <submittedName>
        <fullName evidence="2">Uncharacterized protein</fullName>
    </submittedName>
</protein>
<proteinExistence type="predicted"/>
<dbReference type="AlphaFoldDB" id="A0A397TJR7"/>
<evidence type="ECO:0000313" key="3">
    <source>
        <dbReference type="Proteomes" id="UP000265703"/>
    </source>
</evidence>
<keyword evidence="1" id="KW-0472">Membrane</keyword>
<feature type="transmembrane region" description="Helical" evidence="1">
    <location>
        <begin position="95"/>
        <end position="128"/>
    </location>
</feature>
<comment type="caution">
    <text evidence="2">The sequence shown here is derived from an EMBL/GenBank/DDBJ whole genome shotgun (WGS) entry which is preliminary data.</text>
</comment>
<organism evidence="2 3">
    <name type="scientific">Glomus cerebriforme</name>
    <dbReference type="NCBI Taxonomy" id="658196"/>
    <lineage>
        <taxon>Eukaryota</taxon>
        <taxon>Fungi</taxon>
        <taxon>Fungi incertae sedis</taxon>
        <taxon>Mucoromycota</taxon>
        <taxon>Glomeromycotina</taxon>
        <taxon>Glomeromycetes</taxon>
        <taxon>Glomerales</taxon>
        <taxon>Glomeraceae</taxon>
        <taxon>Glomus</taxon>
    </lineage>
</organism>
<reference evidence="2 3" key="1">
    <citation type="submission" date="2018-06" db="EMBL/GenBank/DDBJ databases">
        <title>Comparative genomics reveals the genomic features of Rhizophagus irregularis, R. cerebriforme, R. diaphanum and Gigaspora rosea, and their symbiotic lifestyle signature.</title>
        <authorList>
            <person name="Morin E."/>
            <person name="San Clemente H."/>
            <person name="Chen E.C.H."/>
            <person name="De La Providencia I."/>
            <person name="Hainaut M."/>
            <person name="Kuo A."/>
            <person name="Kohler A."/>
            <person name="Murat C."/>
            <person name="Tang N."/>
            <person name="Roy S."/>
            <person name="Loubradou J."/>
            <person name="Henrissat B."/>
            <person name="Grigoriev I.V."/>
            <person name="Corradi N."/>
            <person name="Roux C."/>
            <person name="Martin F.M."/>
        </authorList>
    </citation>
    <scope>NUCLEOTIDE SEQUENCE [LARGE SCALE GENOMIC DNA]</scope>
    <source>
        <strain evidence="2 3">DAOM 227022</strain>
    </source>
</reference>
<keyword evidence="3" id="KW-1185">Reference proteome</keyword>
<keyword evidence="1" id="KW-0812">Transmembrane</keyword>
<name>A0A397TJR7_9GLOM</name>
<dbReference type="EMBL" id="QKYT01000019">
    <property type="protein sequence ID" value="RIA98192.1"/>
    <property type="molecule type" value="Genomic_DNA"/>
</dbReference>